<dbReference type="AlphaFoldDB" id="A0A9Q3EC59"/>
<proteinExistence type="predicted"/>
<dbReference type="Proteomes" id="UP000765509">
    <property type="component" value="Unassembled WGS sequence"/>
</dbReference>
<evidence type="ECO:0000256" key="1">
    <source>
        <dbReference type="SAM" id="MobiDB-lite"/>
    </source>
</evidence>
<accession>A0A9Q3EC59</accession>
<comment type="caution">
    <text evidence="2">The sequence shown here is derived from an EMBL/GenBank/DDBJ whole genome shotgun (WGS) entry which is preliminary data.</text>
</comment>
<gene>
    <name evidence="2" type="ORF">O181_055841</name>
</gene>
<evidence type="ECO:0000313" key="3">
    <source>
        <dbReference type="Proteomes" id="UP000765509"/>
    </source>
</evidence>
<keyword evidence="3" id="KW-1185">Reference proteome</keyword>
<feature type="region of interest" description="Disordered" evidence="1">
    <location>
        <begin position="1"/>
        <end position="22"/>
    </location>
</feature>
<sequence>MSTLQVKDLGVSGNQQGGTTGLLKTRGSWSEWYCGWKNTQENHSHHKVHLLIKKGPQKRGLEGYRLGFSYQPTPQRPITMEYEKKMCNIASHWEELGASCWKICFEEIL</sequence>
<protein>
    <submittedName>
        <fullName evidence="2">Uncharacterized protein</fullName>
    </submittedName>
</protein>
<name>A0A9Q3EC59_9BASI</name>
<evidence type="ECO:0000313" key="2">
    <source>
        <dbReference type="EMBL" id="MBW0516126.1"/>
    </source>
</evidence>
<dbReference type="EMBL" id="AVOT02025064">
    <property type="protein sequence ID" value="MBW0516126.1"/>
    <property type="molecule type" value="Genomic_DNA"/>
</dbReference>
<reference evidence="2" key="1">
    <citation type="submission" date="2021-03" db="EMBL/GenBank/DDBJ databases">
        <title>Draft genome sequence of rust myrtle Austropuccinia psidii MF-1, a brazilian biotype.</title>
        <authorList>
            <person name="Quecine M.C."/>
            <person name="Pachon D.M.R."/>
            <person name="Bonatelli M.L."/>
            <person name="Correr F.H."/>
            <person name="Franceschini L.M."/>
            <person name="Leite T.F."/>
            <person name="Margarido G.R.A."/>
            <person name="Almeida C.A."/>
            <person name="Ferrarezi J.A."/>
            <person name="Labate C.A."/>
        </authorList>
    </citation>
    <scope>NUCLEOTIDE SEQUENCE</scope>
    <source>
        <strain evidence="2">MF-1</strain>
    </source>
</reference>
<organism evidence="2 3">
    <name type="scientific">Austropuccinia psidii MF-1</name>
    <dbReference type="NCBI Taxonomy" id="1389203"/>
    <lineage>
        <taxon>Eukaryota</taxon>
        <taxon>Fungi</taxon>
        <taxon>Dikarya</taxon>
        <taxon>Basidiomycota</taxon>
        <taxon>Pucciniomycotina</taxon>
        <taxon>Pucciniomycetes</taxon>
        <taxon>Pucciniales</taxon>
        <taxon>Sphaerophragmiaceae</taxon>
        <taxon>Austropuccinia</taxon>
    </lineage>
</organism>